<organism evidence="3 4">
    <name type="scientific">Psylliodes chrysocephalus</name>
    <dbReference type="NCBI Taxonomy" id="3402493"/>
    <lineage>
        <taxon>Eukaryota</taxon>
        <taxon>Metazoa</taxon>
        <taxon>Ecdysozoa</taxon>
        <taxon>Arthropoda</taxon>
        <taxon>Hexapoda</taxon>
        <taxon>Insecta</taxon>
        <taxon>Pterygota</taxon>
        <taxon>Neoptera</taxon>
        <taxon>Endopterygota</taxon>
        <taxon>Coleoptera</taxon>
        <taxon>Polyphaga</taxon>
        <taxon>Cucujiformia</taxon>
        <taxon>Chrysomeloidea</taxon>
        <taxon>Chrysomelidae</taxon>
        <taxon>Galerucinae</taxon>
        <taxon>Alticini</taxon>
        <taxon>Psylliodes</taxon>
    </lineage>
</organism>
<evidence type="ECO:0000256" key="2">
    <source>
        <dbReference type="SAM" id="SignalP"/>
    </source>
</evidence>
<evidence type="ECO:0000313" key="3">
    <source>
        <dbReference type="EMBL" id="CAH1102659.1"/>
    </source>
</evidence>
<proteinExistence type="predicted"/>
<accession>A0A9P0CI45</accession>
<evidence type="ECO:0000313" key="4">
    <source>
        <dbReference type="Proteomes" id="UP001153636"/>
    </source>
</evidence>
<dbReference type="Proteomes" id="UP001153636">
    <property type="component" value="Chromosome 13"/>
</dbReference>
<reference evidence="3" key="1">
    <citation type="submission" date="2022-01" db="EMBL/GenBank/DDBJ databases">
        <authorList>
            <person name="King R."/>
        </authorList>
    </citation>
    <scope>NUCLEOTIDE SEQUENCE</scope>
</reference>
<name>A0A9P0CI45_9CUCU</name>
<dbReference type="AlphaFoldDB" id="A0A9P0CI45"/>
<feature type="signal peptide" evidence="2">
    <location>
        <begin position="1"/>
        <end position="18"/>
    </location>
</feature>
<gene>
    <name evidence="3" type="ORF">PSYICH_LOCUS3668</name>
</gene>
<feature type="compositionally biased region" description="Pro residues" evidence="1">
    <location>
        <begin position="66"/>
        <end position="75"/>
    </location>
</feature>
<feature type="chain" id="PRO_5040379646" evidence="2">
    <location>
        <begin position="19"/>
        <end position="347"/>
    </location>
</feature>
<keyword evidence="2" id="KW-0732">Signal</keyword>
<protein>
    <submittedName>
        <fullName evidence="3">Uncharacterized protein</fullName>
    </submittedName>
</protein>
<dbReference type="EMBL" id="OV651825">
    <property type="protein sequence ID" value="CAH1102659.1"/>
    <property type="molecule type" value="Genomic_DNA"/>
</dbReference>
<keyword evidence="4" id="KW-1185">Reference proteome</keyword>
<dbReference type="OrthoDB" id="8176709at2759"/>
<feature type="region of interest" description="Disordered" evidence="1">
    <location>
        <begin position="66"/>
        <end position="88"/>
    </location>
</feature>
<sequence>MKCLIYFLVAIFVVEVCSFGSNDERFLKKYAMMKIYESCFGEEVVRQIRQELKRACAKCSTPEVPILPPNQQAPPPEEKPQTQDLPMHPAFQQPSLEAEKIHQAILAFRPNPIPQQSYKPAYPGLAPGNFYTGPFGNPQLGPVQPFYYSGYPQVPFSPYNFPMVGQQQFYGNRMSRNMDVRNQLEILTSRISGRVRNITCVMQELGYLDENLEPNYVRIAERIGNLPISDELRKDMQDGVSFCQQFSQCVPDVKKDKSPLSRELIRPMFFFKCYKHKKLEACIMKDVREKFSGVSDEELDGDLELRRTGKDMKFPNVNEEKDIDALEASMYEFLYASDSNIELDGFF</sequence>
<evidence type="ECO:0000256" key="1">
    <source>
        <dbReference type="SAM" id="MobiDB-lite"/>
    </source>
</evidence>